<name>A0A0P1GG14_9RHOB</name>
<dbReference type="EMBL" id="CYSD01000039">
    <property type="protein sequence ID" value="CUH80358.1"/>
    <property type="molecule type" value="Genomic_DNA"/>
</dbReference>
<dbReference type="Proteomes" id="UP000052022">
    <property type="component" value="Unassembled WGS sequence"/>
</dbReference>
<keyword evidence="3" id="KW-1185">Reference proteome</keyword>
<reference evidence="2 3" key="1">
    <citation type="submission" date="2015-09" db="EMBL/GenBank/DDBJ databases">
        <authorList>
            <consortium name="Swine Surveillance"/>
        </authorList>
    </citation>
    <scope>NUCLEOTIDE SEQUENCE [LARGE SCALE GENOMIC DNA]</scope>
    <source>
        <strain evidence="2 3">CECT 7557</strain>
    </source>
</reference>
<evidence type="ECO:0000256" key="1">
    <source>
        <dbReference type="SAM" id="SignalP"/>
    </source>
</evidence>
<protein>
    <recommendedName>
        <fullName evidence="4">Secreted protein</fullName>
    </recommendedName>
</protein>
<organism evidence="2 3">
    <name type="scientific">Tritonibacter multivorans</name>
    <dbReference type="NCBI Taxonomy" id="928856"/>
    <lineage>
        <taxon>Bacteria</taxon>
        <taxon>Pseudomonadati</taxon>
        <taxon>Pseudomonadota</taxon>
        <taxon>Alphaproteobacteria</taxon>
        <taxon>Rhodobacterales</taxon>
        <taxon>Paracoccaceae</taxon>
        <taxon>Tritonibacter</taxon>
    </lineage>
</organism>
<proteinExistence type="predicted"/>
<keyword evidence="1" id="KW-0732">Signal</keyword>
<dbReference type="AlphaFoldDB" id="A0A0P1GG14"/>
<evidence type="ECO:0008006" key="4">
    <source>
        <dbReference type="Google" id="ProtNLM"/>
    </source>
</evidence>
<sequence>MITKFAFSIVVAGFAITAASSAMAQDQRVLRIQGEVCPTFKDTMIDWAGKIDGHGTYAVPALPAGASVDCSDASTFVPTSRSWGYDDQKAADFAALSHCQETLPDGYKACVIVGQSFDR</sequence>
<evidence type="ECO:0000313" key="2">
    <source>
        <dbReference type="EMBL" id="CUH80358.1"/>
    </source>
</evidence>
<gene>
    <name evidence="2" type="ORF">TRM7557_02854</name>
</gene>
<dbReference type="OrthoDB" id="7855364at2"/>
<evidence type="ECO:0000313" key="3">
    <source>
        <dbReference type="Proteomes" id="UP000052022"/>
    </source>
</evidence>
<accession>A0A0P1GG14</accession>
<feature type="signal peptide" evidence="1">
    <location>
        <begin position="1"/>
        <end position="24"/>
    </location>
</feature>
<dbReference type="RefSeq" id="WP_058290882.1">
    <property type="nucleotide sequence ID" value="NZ_CYSD01000039.1"/>
</dbReference>
<feature type="chain" id="PRO_5006063394" description="Secreted protein" evidence="1">
    <location>
        <begin position="25"/>
        <end position="119"/>
    </location>
</feature>
<dbReference type="STRING" id="928856.SAMN04488049_104137"/>